<name>A0A266NB91_9PSED</name>
<sequence>MHFTDNTKRRVCLLKPFPASLAEALCASVCKTQKNAPAAQEQPLAGKPFFTHKKINRMMAK</sequence>
<protein>
    <submittedName>
        <fullName evidence="1">Uncharacterized protein</fullName>
    </submittedName>
</protein>
<dbReference type="Proteomes" id="UP000215788">
    <property type="component" value="Unassembled WGS sequence"/>
</dbReference>
<reference evidence="1 2" key="1">
    <citation type="submission" date="2017-08" db="EMBL/GenBank/DDBJ databases">
        <title>Genomic and metabolic characterisation of spoilage-associated Pseudomonas species.</title>
        <authorList>
            <person name="Stanborough T."/>
            <person name="Fegan N."/>
            <person name="Powell S.M."/>
            <person name="Singh T."/>
            <person name="Tamplin M.L."/>
            <person name="Chandry P.S."/>
        </authorList>
    </citation>
    <scope>NUCLEOTIDE SEQUENCE [LARGE SCALE GENOMIC DNA]</scope>
    <source>
        <strain evidence="1 2">L1802</strain>
    </source>
</reference>
<dbReference type="RefSeq" id="WP_094993167.1">
    <property type="nucleotide sequence ID" value="NZ_NQKI01000011.1"/>
</dbReference>
<dbReference type="AlphaFoldDB" id="A0A266NB91"/>
<evidence type="ECO:0000313" key="2">
    <source>
        <dbReference type="Proteomes" id="UP000215788"/>
    </source>
</evidence>
<accession>A0A266NB91</accession>
<gene>
    <name evidence="1" type="ORF">CJF39_09425</name>
</gene>
<comment type="caution">
    <text evidence="1">The sequence shown here is derived from an EMBL/GenBank/DDBJ whole genome shotgun (WGS) entry which is preliminary data.</text>
</comment>
<evidence type="ECO:0000313" key="1">
    <source>
        <dbReference type="EMBL" id="OZY59761.1"/>
    </source>
</evidence>
<proteinExistence type="predicted"/>
<dbReference type="EMBL" id="NQKI01000011">
    <property type="protein sequence ID" value="OZY59761.1"/>
    <property type="molecule type" value="Genomic_DNA"/>
</dbReference>
<organism evidence="1 2">
    <name type="scientific">Pseudomonas lundensis</name>
    <dbReference type="NCBI Taxonomy" id="86185"/>
    <lineage>
        <taxon>Bacteria</taxon>
        <taxon>Pseudomonadati</taxon>
        <taxon>Pseudomonadota</taxon>
        <taxon>Gammaproteobacteria</taxon>
        <taxon>Pseudomonadales</taxon>
        <taxon>Pseudomonadaceae</taxon>
        <taxon>Pseudomonas</taxon>
    </lineage>
</organism>